<name>A0AA39XCC0_9PEZI</name>
<dbReference type="Proteomes" id="UP001174934">
    <property type="component" value="Unassembled WGS sequence"/>
</dbReference>
<keyword evidence="2" id="KW-1185">Reference proteome</keyword>
<dbReference type="EMBL" id="JAULSR010000002">
    <property type="protein sequence ID" value="KAK0631105.1"/>
    <property type="molecule type" value="Genomic_DNA"/>
</dbReference>
<proteinExistence type="predicted"/>
<evidence type="ECO:0000313" key="2">
    <source>
        <dbReference type="Proteomes" id="UP001174934"/>
    </source>
</evidence>
<protein>
    <submittedName>
        <fullName evidence="1">Uncharacterized protein</fullName>
    </submittedName>
</protein>
<evidence type="ECO:0000313" key="1">
    <source>
        <dbReference type="EMBL" id="KAK0631105.1"/>
    </source>
</evidence>
<gene>
    <name evidence="1" type="ORF">B0T17DRAFT_530132</name>
</gene>
<organism evidence="1 2">
    <name type="scientific">Bombardia bombarda</name>
    <dbReference type="NCBI Taxonomy" id="252184"/>
    <lineage>
        <taxon>Eukaryota</taxon>
        <taxon>Fungi</taxon>
        <taxon>Dikarya</taxon>
        <taxon>Ascomycota</taxon>
        <taxon>Pezizomycotina</taxon>
        <taxon>Sordariomycetes</taxon>
        <taxon>Sordariomycetidae</taxon>
        <taxon>Sordariales</taxon>
        <taxon>Lasiosphaeriaceae</taxon>
        <taxon>Bombardia</taxon>
    </lineage>
</organism>
<accession>A0AA39XCC0</accession>
<comment type="caution">
    <text evidence="1">The sequence shown here is derived from an EMBL/GenBank/DDBJ whole genome shotgun (WGS) entry which is preliminary data.</text>
</comment>
<sequence length="74" mass="8095">MERDQAVFDNLLDRENKLVADILSGFRGLVLHGVAKAGDRSSTGQAAYNAMAVEILMNGMVTHPITNAITYVRF</sequence>
<reference evidence="1" key="1">
    <citation type="submission" date="2023-06" db="EMBL/GenBank/DDBJ databases">
        <title>Genome-scale phylogeny and comparative genomics of the fungal order Sordariales.</title>
        <authorList>
            <consortium name="Lawrence Berkeley National Laboratory"/>
            <person name="Hensen N."/>
            <person name="Bonometti L."/>
            <person name="Westerberg I."/>
            <person name="Brannstrom I.O."/>
            <person name="Guillou S."/>
            <person name="Cros-Aarteil S."/>
            <person name="Calhoun S."/>
            <person name="Haridas S."/>
            <person name="Kuo A."/>
            <person name="Mondo S."/>
            <person name="Pangilinan J."/>
            <person name="Riley R."/>
            <person name="LaButti K."/>
            <person name="Andreopoulos B."/>
            <person name="Lipzen A."/>
            <person name="Chen C."/>
            <person name="Yanf M."/>
            <person name="Daum C."/>
            <person name="Ng V."/>
            <person name="Clum A."/>
            <person name="Steindorff A."/>
            <person name="Ohm R."/>
            <person name="Martin F."/>
            <person name="Silar P."/>
            <person name="Natvig D."/>
            <person name="Lalanne C."/>
            <person name="Gautier V."/>
            <person name="Ament-velasquez S.L."/>
            <person name="Kruys A."/>
            <person name="Hutchinson M.I."/>
            <person name="Powell A.J."/>
            <person name="Barry K."/>
            <person name="Miller A.N."/>
            <person name="Grigoriev I.V."/>
            <person name="Debuchy R."/>
            <person name="Gladieux P."/>
            <person name="Thoren M.H."/>
            <person name="Johannesson H."/>
        </authorList>
    </citation>
    <scope>NUCLEOTIDE SEQUENCE</scope>
    <source>
        <strain evidence="1">SMH3391-2</strain>
    </source>
</reference>
<dbReference type="AlphaFoldDB" id="A0AA39XCC0"/>